<feature type="transmembrane region" description="Helical" evidence="7">
    <location>
        <begin position="126"/>
        <end position="143"/>
    </location>
</feature>
<dbReference type="Proteomes" id="UP000050360">
    <property type="component" value="Unassembled WGS sequence"/>
</dbReference>
<keyword evidence="3" id="KW-1003">Cell membrane</keyword>
<dbReference type="GO" id="GO:0005886">
    <property type="term" value="C:plasma membrane"/>
    <property type="evidence" value="ECO:0007669"/>
    <property type="project" value="UniProtKB-SubCell"/>
</dbReference>
<feature type="transmembrane region" description="Helical" evidence="7">
    <location>
        <begin position="150"/>
        <end position="169"/>
    </location>
</feature>
<feature type="transmembrane region" description="Helical" evidence="7">
    <location>
        <begin position="318"/>
        <end position="338"/>
    </location>
</feature>
<feature type="transmembrane region" description="Helical" evidence="7">
    <location>
        <begin position="234"/>
        <end position="256"/>
    </location>
</feature>
<reference evidence="8 10" key="1">
    <citation type="submission" date="2015-09" db="EMBL/GenBank/DDBJ databases">
        <title>A metagenomics-based metabolic model of nitrate-dependent anaerobic oxidation of methane by Methanoperedens-like archaea.</title>
        <authorList>
            <person name="Arshad A."/>
            <person name="Speth D.R."/>
            <person name="De Graaf R.M."/>
            <person name="Op Den Camp H.J."/>
            <person name="Jetten M.S."/>
            <person name="Welte C.U."/>
        </authorList>
    </citation>
    <scope>NUCLEOTIDE SEQUENCE [LARGE SCALE GENOMIC DNA]</scope>
</reference>
<evidence type="ECO:0000313" key="8">
    <source>
        <dbReference type="EMBL" id="KPQ44036.1"/>
    </source>
</evidence>
<keyword evidence="6 7" id="KW-0472">Membrane</keyword>
<evidence type="ECO:0000256" key="2">
    <source>
        <dbReference type="ARBA" id="ARBA00011061"/>
    </source>
</evidence>
<proteinExistence type="inferred from homology"/>
<protein>
    <recommendedName>
        <fullName evidence="12">Flippase-like domain-containing protein</fullName>
    </recommendedName>
</protein>
<evidence type="ECO:0008006" key="12">
    <source>
        <dbReference type="Google" id="ProtNLM"/>
    </source>
</evidence>
<sequence>MKPGEIIFIFRLLTLVIILRLIDYQQLVIILRSIDPNMVILAILLELCGFLIWALKWKFLVDRLKPVKFSILFLGLMGENVLNTNVARARTFGGFGKAMFLKNVTNDHRHANWYATIVMDQTTNSFVFSIPVSFSLIFVLLFLDIPRWLSILLEVIALIFFLLAFFAYLSKHKINRSAQVSFFYLILKRTYYFSLFKFIRKRFDSYQIFEELLITGIAEFEKTYKSIMKDRKILSIDIGLSVLMFAFIYLKTYMIFQSVGYDITIADLIVSLSLVLWLISILPIPGGLGIKELIMVGIYSMVGIPITIAVIVSLIDRVIYLFFVIFIAYAAIFIMRLFHIGQRKEDKAKDDMQGIIDIDNLR</sequence>
<evidence type="ECO:0000313" key="11">
    <source>
        <dbReference type="Proteomes" id="UP000218615"/>
    </source>
</evidence>
<gene>
    <name evidence="9" type="ORF">MNV_2290019</name>
    <name evidence="8" type="ORF">MPEBLZ_01403</name>
</gene>
<dbReference type="Proteomes" id="UP000218615">
    <property type="component" value="Unassembled WGS sequence"/>
</dbReference>
<evidence type="ECO:0000256" key="1">
    <source>
        <dbReference type="ARBA" id="ARBA00004651"/>
    </source>
</evidence>
<reference evidence="9" key="3">
    <citation type="submission" date="2017-06" db="EMBL/GenBank/DDBJ databases">
        <authorList>
            <person name="Kim H.J."/>
            <person name="Triplett B.A."/>
        </authorList>
    </citation>
    <scope>NUCLEOTIDE SEQUENCE [LARGE SCALE GENOMIC DNA]</scope>
    <source>
        <strain evidence="9">Mnv1</strain>
    </source>
</reference>
<evidence type="ECO:0000256" key="4">
    <source>
        <dbReference type="ARBA" id="ARBA00022692"/>
    </source>
</evidence>
<dbReference type="PANTHER" id="PTHR39087">
    <property type="entry name" value="UPF0104 MEMBRANE PROTEIN MJ1595"/>
    <property type="match status" value="1"/>
</dbReference>
<keyword evidence="4 7" id="KW-0812">Transmembrane</keyword>
<feature type="transmembrane region" description="Helical" evidence="7">
    <location>
        <begin position="268"/>
        <end position="286"/>
    </location>
</feature>
<dbReference type="InterPro" id="IPR022791">
    <property type="entry name" value="L-PG_synthase/AglD"/>
</dbReference>
<evidence type="ECO:0000256" key="5">
    <source>
        <dbReference type="ARBA" id="ARBA00022989"/>
    </source>
</evidence>
<accession>A0A0P8CB58</accession>
<accession>A0A284VPD3</accession>
<evidence type="ECO:0000256" key="6">
    <source>
        <dbReference type="ARBA" id="ARBA00023136"/>
    </source>
</evidence>
<comment type="subcellular location">
    <subcellularLocation>
        <location evidence="1">Cell membrane</location>
        <topology evidence="1">Multi-pass membrane protein</topology>
    </subcellularLocation>
</comment>
<dbReference type="EMBL" id="FZMP01000145">
    <property type="protein sequence ID" value="SNQ61078.1"/>
    <property type="molecule type" value="Genomic_DNA"/>
</dbReference>
<dbReference type="NCBIfam" id="TIGR00374">
    <property type="entry name" value="flippase-like domain"/>
    <property type="match status" value="1"/>
</dbReference>
<comment type="similarity">
    <text evidence="2">Belongs to the UPF0104 family.</text>
</comment>
<keyword evidence="5 7" id="KW-1133">Transmembrane helix</keyword>
<reference evidence="11" key="2">
    <citation type="submission" date="2017-06" db="EMBL/GenBank/DDBJ databases">
        <authorList>
            <person name="Cremers G."/>
        </authorList>
    </citation>
    <scope>NUCLEOTIDE SEQUENCE [LARGE SCALE GENOMIC DNA]</scope>
</reference>
<feature type="transmembrane region" description="Helical" evidence="7">
    <location>
        <begin position="6"/>
        <end position="22"/>
    </location>
</feature>
<evidence type="ECO:0000256" key="7">
    <source>
        <dbReference type="SAM" id="Phobius"/>
    </source>
</evidence>
<dbReference type="EMBL" id="LKCM01000116">
    <property type="protein sequence ID" value="KPQ44036.1"/>
    <property type="molecule type" value="Genomic_DNA"/>
</dbReference>
<dbReference type="PANTHER" id="PTHR39087:SF2">
    <property type="entry name" value="UPF0104 MEMBRANE PROTEIN MJ1595"/>
    <property type="match status" value="1"/>
</dbReference>
<feature type="transmembrane region" description="Helical" evidence="7">
    <location>
        <begin position="293"/>
        <end position="312"/>
    </location>
</feature>
<dbReference type="AlphaFoldDB" id="A0A0P8CB58"/>
<evidence type="ECO:0000313" key="10">
    <source>
        <dbReference type="Proteomes" id="UP000050360"/>
    </source>
</evidence>
<organism evidence="8 10">
    <name type="scientific">Candidatus Methanoperedens nitratireducens</name>
    <dbReference type="NCBI Taxonomy" id="1392998"/>
    <lineage>
        <taxon>Archaea</taxon>
        <taxon>Methanobacteriati</taxon>
        <taxon>Methanobacteriota</taxon>
        <taxon>Stenosarchaea group</taxon>
        <taxon>Methanomicrobia</taxon>
        <taxon>Methanosarcinales</taxon>
        <taxon>ANME-2 cluster</taxon>
        <taxon>Candidatus Methanoperedentaceae</taxon>
        <taxon>Candidatus Methanoperedens</taxon>
    </lineage>
</organism>
<dbReference type="RefSeq" id="WP_096205690.1">
    <property type="nucleotide sequence ID" value="NZ_FZMP01000145.1"/>
</dbReference>
<dbReference type="OrthoDB" id="376117at2157"/>
<feature type="transmembrane region" description="Helical" evidence="7">
    <location>
        <begin position="34"/>
        <end position="55"/>
    </location>
</feature>
<name>A0A0P8CB58_9EURY</name>
<keyword evidence="11" id="KW-1185">Reference proteome</keyword>
<evidence type="ECO:0000313" key="9">
    <source>
        <dbReference type="EMBL" id="SNQ61078.1"/>
    </source>
</evidence>
<evidence type="ECO:0000256" key="3">
    <source>
        <dbReference type="ARBA" id="ARBA00022475"/>
    </source>
</evidence>
<dbReference type="Pfam" id="PF03706">
    <property type="entry name" value="LPG_synthase_TM"/>
    <property type="match status" value="1"/>
</dbReference>